<evidence type="ECO:0000313" key="1">
    <source>
        <dbReference type="EMBL" id="MBB6493930.1"/>
    </source>
</evidence>
<sequence>MRIGEHRFAHHDQVELPTAYEFARLLRLSDIPTRRAGRPVAFRI</sequence>
<organism evidence="1 2">
    <name type="scientific">Rhizobium tropici</name>
    <dbReference type="NCBI Taxonomy" id="398"/>
    <lineage>
        <taxon>Bacteria</taxon>
        <taxon>Pseudomonadati</taxon>
        <taxon>Pseudomonadota</taxon>
        <taxon>Alphaproteobacteria</taxon>
        <taxon>Hyphomicrobiales</taxon>
        <taxon>Rhizobiaceae</taxon>
        <taxon>Rhizobium/Agrobacterium group</taxon>
        <taxon>Rhizobium</taxon>
    </lineage>
</organism>
<gene>
    <name evidence="1" type="ORF">GGD45_004364</name>
</gene>
<comment type="caution">
    <text evidence="1">The sequence shown here is derived from an EMBL/GenBank/DDBJ whole genome shotgun (WGS) entry which is preliminary data.</text>
</comment>
<evidence type="ECO:0000313" key="2">
    <source>
        <dbReference type="Proteomes" id="UP000526625"/>
    </source>
</evidence>
<dbReference type="Proteomes" id="UP000526625">
    <property type="component" value="Unassembled WGS sequence"/>
</dbReference>
<reference evidence="1 2" key="1">
    <citation type="submission" date="2020-08" db="EMBL/GenBank/DDBJ databases">
        <title>Genomic Encyclopedia of Type Strains, Phase IV (KMG-V): Genome sequencing to study the core and pangenomes of soil and plant-associated prokaryotes.</title>
        <authorList>
            <person name="Whitman W."/>
        </authorList>
    </citation>
    <scope>NUCLEOTIDE SEQUENCE [LARGE SCALE GENOMIC DNA]</scope>
    <source>
        <strain evidence="1 2">SEMIA 4059</strain>
    </source>
</reference>
<name>A0ABR6R432_RHITR</name>
<proteinExistence type="predicted"/>
<accession>A0ABR6R432</accession>
<keyword evidence="2" id="KW-1185">Reference proteome</keyword>
<dbReference type="EMBL" id="JACHBF010000013">
    <property type="protein sequence ID" value="MBB6493930.1"/>
    <property type="molecule type" value="Genomic_DNA"/>
</dbReference>
<protein>
    <submittedName>
        <fullName evidence="1">Uncharacterized protein</fullName>
    </submittedName>
</protein>